<dbReference type="eggNOG" id="ENOG50307J7">
    <property type="taxonomic scope" value="Bacteria"/>
</dbReference>
<evidence type="ECO:0000313" key="3">
    <source>
        <dbReference type="Proteomes" id="UP000029734"/>
    </source>
</evidence>
<dbReference type="RefSeq" id="WP_036655418.1">
    <property type="nucleotide sequence ID" value="NZ_JQCR01000003.1"/>
</dbReference>
<evidence type="ECO:0000256" key="1">
    <source>
        <dbReference type="SAM" id="MobiDB-lite"/>
    </source>
</evidence>
<dbReference type="STRING" id="268407.PWYN_20240"/>
<dbReference type="AlphaFoldDB" id="A0A098M3C4"/>
<protein>
    <submittedName>
        <fullName evidence="2">Uncharacterized protein</fullName>
    </submittedName>
</protein>
<reference evidence="2 3" key="1">
    <citation type="submission" date="2014-08" db="EMBL/GenBank/DDBJ databases">
        <authorList>
            <person name="den Bakker H.C."/>
        </authorList>
    </citation>
    <scope>NUCLEOTIDE SEQUENCE [LARGE SCALE GENOMIC DNA]</scope>
    <source>
        <strain evidence="2 3">DSM 18334</strain>
    </source>
</reference>
<keyword evidence="3" id="KW-1185">Reference proteome</keyword>
<name>A0A098M3C4_9BACL</name>
<accession>A0A098M3C4</accession>
<evidence type="ECO:0000313" key="2">
    <source>
        <dbReference type="EMBL" id="KGE16999.1"/>
    </source>
</evidence>
<feature type="compositionally biased region" description="Basic and acidic residues" evidence="1">
    <location>
        <begin position="22"/>
        <end position="35"/>
    </location>
</feature>
<proteinExistence type="predicted"/>
<dbReference type="Proteomes" id="UP000029734">
    <property type="component" value="Unassembled WGS sequence"/>
</dbReference>
<reference evidence="2 3" key="2">
    <citation type="submission" date="2014-10" db="EMBL/GenBank/DDBJ databases">
        <title>Comparative genomics of the Paenibacillus odorifer group.</title>
        <authorList>
            <person name="Tsai Y.-C."/>
            <person name="Martin N."/>
            <person name="Korlach J."/>
            <person name="Wiedmann M."/>
        </authorList>
    </citation>
    <scope>NUCLEOTIDE SEQUENCE [LARGE SCALE GENOMIC DNA]</scope>
    <source>
        <strain evidence="2 3">DSM 18334</strain>
    </source>
</reference>
<comment type="caution">
    <text evidence="2">The sequence shown here is derived from an EMBL/GenBank/DDBJ whole genome shotgun (WGS) entry which is preliminary data.</text>
</comment>
<dbReference type="EMBL" id="JQCR01000003">
    <property type="protein sequence ID" value="KGE16999.1"/>
    <property type="molecule type" value="Genomic_DNA"/>
</dbReference>
<sequence length="82" mass="8832">MNQNPGGKPPTKAEQALNSVETAHRSVRAAEEHPSSELITQADRSIRHAQAAVDQSDVSGSLEAAQLAKEQLRKDEETLDGK</sequence>
<gene>
    <name evidence="2" type="ORF">PWYN_20240</name>
</gene>
<feature type="region of interest" description="Disordered" evidence="1">
    <location>
        <begin position="1"/>
        <end position="38"/>
    </location>
</feature>
<organism evidence="2 3">
    <name type="scientific">Paenibacillus wynnii</name>
    <dbReference type="NCBI Taxonomy" id="268407"/>
    <lineage>
        <taxon>Bacteria</taxon>
        <taxon>Bacillati</taxon>
        <taxon>Bacillota</taxon>
        <taxon>Bacilli</taxon>
        <taxon>Bacillales</taxon>
        <taxon>Paenibacillaceae</taxon>
        <taxon>Paenibacillus</taxon>
    </lineage>
</organism>